<dbReference type="AlphaFoldDB" id="A0A1H3BWR9"/>
<dbReference type="Gene3D" id="1.20.1600.10">
    <property type="entry name" value="Outer membrane efflux proteins (OEP)"/>
    <property type="match status" value="1"/>
</dbReference>
<evidence type="ECO:0000256" key="2">
    <source>
        <dbReference type="RuleBase" id="RU362097"/>
    </source>
</evidence>
<keyword evidence="4" id="KW-1185">Reference proteome</keyword>
<dbReference type="GO" id="GO:0015562">
    <property type="term" value="F:efflux transmembrane transporter activity"/>
    <property type="evidence" value="ECO:0007669"/>
    <property type="project" value="InterPro"/>
</dbReference>
<dbReference type="SUPFAM" id="SSF56954">
    <property type="entry name" value="Outer membrane efflux proteins (OEP)"/>
    <property type="match status" value="1"/>
</dbReference>
<dbReference type="Gene3D" id="2.20.200.10">
    <property type="entry name" value="Outer membrane efflux proteins (OEP)"/>
    <property type="match status" value="1"/>
</dbReference>
<dbReference type="STRING" id="356660.SAMN05444336_105186"/>
<keyword evidence="2" id="KW-1134">Transmembrane beta strand</keyword>
<dbReference type="OrthoDB" id="7181739at2"/>
<keyword evidence="2" id="KW-0732">Signal</keyword>
<keyword evidence="2" id="KW-0564">Palmitate</keyword>
<proteinExistence type="inferred from homology"/>
<sequence>MTAPVIFAGARRPVRSAWRGGLVAAGAAAALVACAPVGPDFAAPEADLSPAFVDPLAKDLAAEDQAAGAVSAPTPVIGRAWWLDYGDPMLESLVVAGVGANLTEAAARERIAQARANLRATGINAALDGGLDASALRSGGDEVSTTGTGAGALGAALVVDLFGGIRRGRESAEASLDSGLADVETARLAWLAELVAAYSDARFNQAALALTRAAIASRQETVDITRRQLEAGAATEYGVATAEALLDTARANLPAYAALFNANVFAIATLLDAPAGPLLARMQAGAPQLRAPSGDPVIGVPADLLRNRPDLRAAEADLHAAVADVGVAEAALYPSITLTGDLSLNAGSSGWSFGPTLSLPVFNRGALEASRDAQVSLARQAEIAWRAAVVDAVADVQVAQSNLDQYRRRATALRRAADSYGRALDLARVNYREGAITLLDLLVTDGSAVTARINQASAVNDAAKEWAALQIALGAGSRAGAGARPGS</sequence>
<dbReference type="NCBIfam" id="TIGR01845">
    <property type="entry name" value="outer_NodT"/>
    <property type="match status" value="1"/>
</dbReference>
<organism evidence="3 4">
    <name type="scientific">Albimonas donghaensis</name>
    <dbReference type="NCBI Taxonomy" id="356660"/>
    <lineage>
        <taxon>Bacteria</taxon>
        <taxon>Pseudomonadati</taxon>
        <taxon>Pseudomonadota</taxon>
        <taxon>Alphaproteobacteria</taxon>
        <taxon>Rhodobacterales</taxon>
        <taxon>Paracoccaceae</taxon>
        <taxon>Albimonas</taxon>
    </lineage>
</organism>
<keyword evidence="2" id="KW-0449">Lipoprotein</keyword>
<evidence type="ECO:0000313" key="4">
    <source>
        <dbReference type="Proteomes" id="UP000199118"/>
    </source>
</evidence>
<comment type="subcellular location">
    <subcellularLocation>
        <location evidence="2">Cell membrane</location>
        <topology evidence="2">Lipid-anchor</topology>
    </subcellularLocation>
</comment>
<dbReference type="InterPro" id="IPR003423">
    <property type="entry name" value="OMP_efflux"/>
</dbReference>
<dbReference type="InterPro" id="IPR010131">
    <property type="entry name" value="MdtP/NodT-like"/>
</dbReference>
<comment type="similarity">
    <text evidence="1 2">Belongs to the outer membrane factor (OMF) (TC 1.B.17) family.</text>
</comment>
<feature type="signal peptide" evidence="2">
    <location>
        <begin position="1"/>
        <end position="42"/>
    </location>
</feature>
<gene>
    <name evidence="3" type="ORF">SAMN05444336_105186</name>
</gene>
<keyword evidence="2" id="KW-0472">Membrane</keyword>
<dbReference type="PANTHER" id="PTHR30203:SF32">
    <property type="entry name" value="CATION EFFLUX SYSTEM PROTEIN CUSC"/>
    <property type="match status" value="1"/>
</dbReference>
<reference evidence="3 4" key="1">
    <citation type="submission" date="2016-10" db="EMBL/GenBank/DDBJ databases">
        <authorList>
            <person name="de Groot N.N."/>
        </authorList>
    </citation>
    <scope>NUCLEOTIDE SEQUENCE [LARGE SCALE GENOMIC DNA]</scope>
    <source>
        <strain evidence="3 4">DSM 17890</strain>
    </source>
</reference>
<dbReference type="EMBL" id="FNMZ01000005">
    <property type="protein sequence ID" value="SDX46303.1"/>
    <property type="molecule type" value="Genomic_DNA"/>
</dbReference>
<feature type="chain" id="PRO_5011327712" evidence="2">
    <location>
        <begin position="43"/>
        <end position="487"/>
    </location>
</feature>
<name>A0A1H3BWR9_9RHOB</name>
<dbReference type="Pfam" id="PF02321">
    <property type="entry name" value="OEP"/>
    <property type="match status" value="2"/>
</dbReference>
<accession>A0A1H3BWR9</accession>
<dbReference type="Proteomes" id="UP000199118">
    <property type="component" value="Unassembled WGS sequence"/>
</dbReference>
<keyword evidence="2" id="KW-0812">Transmembrane</keyword>
<evidence type="ECO:0000313" key="3">
    <source>
        <dbReference type="EMBL" id="SDX46303.1"/>
    </source>
</evidence>
<protein>
    <submittedName>
        <fullName evidence="3">Outer membrane protein, multidrug efflux system</fullName>
    </submittedName>
</protein>
<dbReference type="PANTHER" id="PTHR30203">
    <property type="entry name" value="OUTER MEMBRANE CATION EFFLUX PROTEIN"/>
    <property type="match status" value="1"/>
</dbReference>
<evidence type="ECO:0000256" key="1">
    <source>
        <dbReference type="ARBA" id="ARBA00007613"/>
    </source>
</evidence>
<dbReference type="GO" id="GO:0005886">
    <property type="term" value="C:plasma membrane"/>
    <property type="evidence" value="ECO:0007669"/>
    <property type="project" value="UniProtKB-SubCell"/>
</dbReference>
<dbReference type="RefSeq" id="WP_092683266.1">
    <property type="nucleotide sequence ID" value="NZ_FNMZ01000005.1"/>
</dbReference>